<dbReference type="SUPFAM" id="SSF51556">
    <property type="entry name" value="Metallo-dependent hydrolases"/>
    <property type="match status" value="1"/>
</dbReference>
<sequence>MESQLVDFHCHLDLFKDFELIVKQTEEAKIHTLTVTTTPKAWPKNRDLTKDLKYVRAALGLHPQVVLERSEEIEIWKAFINETRFIGEIGLDKGASHLSSIELQKKILKIILVECAKSGDKILTLHSLRASTLLLDLLEEYFPPKKGKVILHWFVGNKRDIERALALNCFFSINENMLKSEKGISLATTLPIERILTETDGPFIYRGNSPCKPLDVEYAVKKLSQIRKIEFTELKDSINHNLISLLQ</sequence>
<comment type="caution">
    <text evidence="4">The sequence shown here is derived from an EMBL/GenBank/DDBJ whole genome shotgun (WGS) entry which is preliminary data.</text>
</comment>
<dbReference type="GO" id="GO:0016788">
    <property type="term" value="F:hydrolase activity, acting on ester bonds"/>
    <property type="evidence" value="ECO:0007669"/>
    <property type="project" value="InterPro"/>
</dbReference>
<proteinExistence type="inferred from homology"/>
<dbReference type="AlphaFoldDB" id="M6VQ09"/>
<keyword evidence="2 4" id="KW-0378">Hydrolase</keyword>
<evidence type="ECO:0000313" key="5">
    <source>
        <dbReference type="Proteomes" id="UP000012112"/>
    </source>
</evidence>
<dbReference type="PANTHER" id="PTHR46124:SF2">
    <property type="entry name" value="D-AMINOACYL-TRNA DEACYLASE"/>
    <property type="match status" value="1"/>
</dbReference>
<dbReference type="PIRSF" id="PIRSF005902">
    <property type="entry name" value="DNase_TatD"/>
    <property type="match status" value="1"/>
</dbReference>
<feature type="binding site" evidence="3">
    <location>
        <position position="9"/>
    </location>
    <ligand>
        <name>a divalent metal cation</name>
        <dbReference type="ChEBI" id="CHEBI:60240"/>
        <label>1</label>
    </ligand>
</feature>
<dbReference type="RefSeq" id="WP_002176923.1">
    <property type="nucleotide sequence ID" value="NZ_AKWD02000013.1"/>
</dbReference>
<dbReference type="PROSITE" id="PS01091">
    <property type="entry name" value="TATD_3"/>
    <property type="match status" value="1"/>
</dbReference>
<evidence type="ECO:0000256" key="1">
    <source>
        <dbReference type="ARBA" id="ARBA00009275"/>
    </source>
</evidence>
<dbReference type="PANTHER" id="PTHR46124">
    <property type="entry name" value="D-AMINOACYL-TRNA DEACYLASE"/>
    <property type="match status" value="1"/>
</dbReference>
<comment type="similarity">
    <text evidence="1">Belongs to the metallo-dependent hydrolases superfamily. TatD-type hydrolase family.</text>
</comment>
<dbReference type="OrthoDB" id="9810005at2"/>
<feature type="binding site" evidence="3">
    <location>
        <position position="11"/>
    </location>
    <ligand>
        <name>a divalent metal cation</name>
        <dbReference type="ChEBI" id="CHEBI:60240"/>
        <label>1</label>
    </ligand>
</feature>
<name>M6VQ09_9LEPT</name>
<dbReference type="EMBL" id="AKWD02000013">
    <property type="protein sequence ID" value="EMO55139.1"/>
    <property type="molecule type" value="Genomic_DNA"/>
</dbReference>
<dbReference type="Pfam" id="PF01026">
    <property type="entry name" value="TatD_DNase"/>
    <property type="match status" value="1"/>
</dbReference>
<feature type="binding site" evidence="3">
    <location>
        <position position="88"/>
    </location>
    <ligand>
        <name>a divalent metal cation</name>
        <dbReference type="ChEBI" id="CHEBI:60240"/>
        <label>1</label>
    </ligand>
</feature>
<evidence type="ECO:0000313" key="4">
    <source>
        <dbReference type="EMBL" id="EMO55139.1"/>
    </source>
</evidence>
<accession>M6VQ09</accession>
<dbReference type="Gene3D" id="3.20.20.140">
    <property type="entry name" value="Metal-dependent hydrolases"/>
    <property type="match status" value="1"/>
</dbReference>
<evidence type="ECO:0000256" key="2">
    <source>
        <dbReference type="ARBA" id="ARBA00022801"/>
    </source>
</evidence>
<evidence type="ECO:0000256" key="3">
    <source>
        <dbReference type="PIRSR" id="PIRSR005902-1"/>
    </source>
</evidence>
<gene>
    <name evidence="4" type="ORF">LEP1GSC172_4055</name>
</gene>
<dbReference type="InterPro" id="IPR018228">
    <property type="entry name" value="DNase_TatD-rel_CS"/>
</dbReference>
<reference evidence="4 5" key="1">
    <citation type="submission" date="2013-01" db="EMBL/GenBank/DDBJ databases">
        <authorList>
            <person name="Harkins D.M."/>
            <person name="Durkin A.S."/>
            <person name="Brinkac L.M."/>
            <person name="Haft D.H."/>
            <person name="Selengut J.D."/>
            <person name="Sanka R."/>
            <person name="DePew J."/>
            <person name="Purushe J."/>
            <person name="Matthias M.A."/>
            <person name="Vinetz J.M."/>
            <person name="Sutton G.G."/>
            <person name="Nierman W.C."/>
            <person name="Fouts D.E."/>
        </authorList>
    </citation>
    <scope>NUCLEOTIDE SEQUENCE [LARGE SCALE GENOMIC DNA]</scope>
    <source>
        <strain evidence="4 5">HAI1536</strain>
    </source>
</reference>
<dbReference type="NCBIfam" id="NF041926">
    <property type="entry name" value="QatD"/>
    <property type="match status" value="1"/>
</dbReference>
<dbReference type="InterPro" id="IPR032466">
    <property type="entry name" value="Metal_Hydrolase"/>
</dbReference>
<keyword evidence="3" id="KW-0479">Metal-binding</keyword>
<organism evidence="4 5">
    <name type="scientific">Leptospira noguchii</name>
    <dbReference type="NCBI Taxonomy" id="28182"/>
    <lineage>
        <taxon>Bacteria</taxon>
        <taxon>Pseudomonadati</taxon>
        <taxon>Spirochaetota</taxon>
        <taxon>Spirochaetia</taxon>
        <taxon>Leptospirales</taxon>
        <taxon>Leptospiraceae</taxon>
        <taxon>Leptospira</taxon>
    </lineage>
</organism>
<dbReference type="CDD" id="cd01310">
    <property type="entry name" value="TatD_DNAse"/>
    <property type="match status" value="1"/>
</dbReference>
<dbReference type="InterPro" id="IPR049677">
    <property type="entry name" value="QatD"/>
</dbReference>
<feature type="binding site" evidence="3">
    <location>
        <position position="126"/>
    </location>
    <ligand>
        <name>a divalent metal cation</name>
        <dbReference type="ChEBI" id="CHEBI:60240"/>
        <label>2</label>
    </ligand>
</feature>
<feature type="binding site" evidence="3">
    <location>
        <position position="152"/>
    </location>
    <ligand>
        <name>a divalent metal cation</name>
        <dbReference type="ChEBI" id="CHEBI:60240"/>
        <label>2</label>
    </ligand>
</feature>
<dbReference type="Proteomes" id="UP000012112">
    <property type="component" value="Unassembled WGS sequence"/>
</dbReference>
<dbReference type="GO" id="GO:0046872">
    <property type="term" value="F:metal ion binding"/>
    <property type="evidence" value="ECO:0007669"/>
    <property type="project" value="UniProtKB-KW"/>
</dbReference>
<feature type="binding site" evidence="3">
    <location>
        <position position="200"/>
    </location>
    <ligand>
        <name>a divalent metal cation</name>
        <dbReference type="ChEBI" id="CHEBI:60240"/>
        <label>1</label>
    </ligand>
</feature>
<protein>
    <submittedName>
        <fullName evidence="4">Hydrolase, TatD family</fullName>
    </submittedName>
</protein>
<dbReference type="InterPro" id="IPR001130">
    <property type="entry name" value="TatD-like"/>
</dbReference>